<dbReference type="PANTHER" id="PTHR43102:SF2">
    <property type="entry name" value="GAF DOMAIN-CONTAINING PROTEIN"/>
    <property type="match status" value="1"/>
</dbReference>
<proteinExistence type="predicted"/>
<sequence>MKVSEELALICDLVAKEMEADVGVITAVVGDQQWFIPPMRVDDGVLIQERKQSFSSHAILSENKPFLVRNAQLDIRFRNYTVVTAKTSLSFFFGVPVLAGDGVVVATLCALDSKPRRNITTMQYSVMVALAMVLSAVWKEMHMPEDDCIPKEMGDAPWTLRLRSPRGSGSGKGGGD</sequence>
<keyword evidence="1" id="KW-0812">Transmembrane</keyword>
<evidence type="ECO:0000313" key="4">
    <source>
        <dbReference type="Proteomes" id="UP000688947"/>
    </source>
</evidence>
<gene>
    <name evidence="3" type="ORF">JG687_00007055</name>
</gene>
<dbReference type="AlphaFoldDB" id="A0A8T1UIH0"/>
<dbReference type="Pfam" id="PF01590">
    <property type="entry name" value="GAF"/>
    <property type="match status" value="1"/>
</dbReference>
<comment type="caution">
    <text evidence="3">The sequence shown here is derived from an EMBL/GenBank/DDBJ whole genome shotgun (WGS) entry which is preliminary data.</text>
</comment>
<protein>
    <recommendedName>
        <fullName evidence="2">GAF domain-containing protein</fullName>
    </recommendedName>
</protein>
<dbReference type="OrthoDB" id="124406at2759"/>
<feature type="transmembrane region" description="Helical" evidence="1">
    <location>
        <begin position="89"/>
        <end position="109"/>
    </location>
</feature>
<dbReference type="EMBL" id="JAENGZ010000301">
    <property type="protein sequence ID" value="KAG6962606.1"/>
    <property type="molecule type" value="Genomic_DNA"/>
</dbReference>
<evidence type="ECO:0000313" key="3">
    <source>
        <dbReference type="EMBL" id="KAG6962606.1"/>
    </source>
</evidence>
<dbReference type="Proteomes" id="UP000688947">
    <property type="component" value="Unassembled WGS sequence"/>
</dbReference>
<keyword evidence="1" id="KW-0472">Membrane</keyword>
<evidence type="ECO:0000259" key="2">
    <source>
        <dbReference type="Pfam" id="PF01590"/>
    </source>
</evidence>
<dbReference type="PANTHER" id="PTHR43102">
    <property type="entry name" value="SLR1143 PROTEIN"/>
    <property type="match status" value="1"/>
</dbReference>
<evidence type="ECO:0000256" key="1">
    <source>
        <dbReference type="SAM" id="Phobius"/>
    </source>
</evidence>
<feature type="domain" description="GAF" evidence="2">
    <location>
        <begin position="6"/>
        <end position="134"/>
    </location>
</feature>
<keyword evidence="1" id="KW-1133">Transmembrane helix</keyword>
<accession>A0A8T1UIH0</accession>
<dbReference type="InterPro" id="IPR003018">
    <property type="entry name" value="GAF"/>
</dbReference>
<dbReference type="VEuPathDB" id="FungiDB:PC110_g14622"/>
<name>A0A8T1UIH0_9STRA</name>
<organism evidence="3 4">
    <name type="scientific">Phytophthora cactorum</name>
    <dbReference type="NCBI Taxonomy" id="29920"/>
    <lineage>
        <taxon>Eukaryota</taxon>
        <taxon>Sar</taxon>
        <taxon>Stramenopiles</taxon>
        <taxon>Oomycota</taxon>
        <taxon>Peronosporomycetes</taxon>
        <taxon>Peronosporales</taxon>
        <taxon>Peronosporaceae</taxon>
        <taxon>Phytophthora</taxon>
    </lineage>
</organism>
<reference evidence="3" key="1">
    <citation type="submission" date="2021-01" db="EMBL/GenBank/DDBJ databases">
        <title>Phytophthora aleatoria, a newly-described species from Pinus radiata is distinct from Phytophthora cactorum isolates based on comparative genomics.</title>
        <authorList>
            <person name="Mcdougal R."/>
            <person name="Panda P."/>
            <person name="Williams N."/>
            <person name="Studholme D.J."/>
        </authorList>
    </citation>
    <scope>NUCLEOTIDE SEQUENCE</scope>
    <source>
        <strain evidence="3">NZFS 3830</strain>
    </source>
</reference>
<feature type="transmembrane region" description="Helical" evidence="1">
    <location>
        <begin position="121"/>
        <end position="138"/>
    </location>
</feature>